<gene>
    <name evidence="1" type="ORF">HNR06_001476</name>
</gene>
<dbReference type="AlphaFoldDB" id="A0A7Z0BJX7"/>
<reference evidence="1 2" key="1">
    <citation type="submission" date="2020-07" db="EMBL/GenBank/DDBJ databases">
        <title>Sequencing the genomes of 1000 actinobacteria strains.</title>
        <authorList>
            <person name="Klenk H.-P."/>
        </authorList>
    </citation>
    <scope>NUCLEOTIDE SEQUENCE [LARGE SCALE GENOMIC DNA]</scope>
    <source>
        <strain evidence="1 2">DSM 45278</strain>
    </source>
</reference>
<organism evidence="1 2">
    <name type="scientific">Nocardiopsis sinuspersici</name>
    <dbReference type="NCBI Taxonomy" id="501010"/>
    <lineage>
        <taxon>Bacteria</taxon>
        <taxon>Bacillati</taxon>
        <taxon>Actinomycetota</taxon>
        <taxon>Actinomycetes</taxon>
        <taxon>Streptosporangiales</taxon>
        <taxon>Nocardiopsidaceae</taxon>
        <taxon>Nocardiopsis</taxon>
    </lineage>
</organism>
<proteinExistence type="predicted"/>
<dbReference type="Proteomes" id="UP000584931">
    <property type="component" value="Unassembled WGS sequence"/>
</dbReference>
<evidence type="ECO:0000313" key="1">
    <source>
        <dbReference type="EMBL" id="NYH51887.1"/>
    </source>
</evidence>
<name>A0A7Z0BJX7_9ACTN</name>
<accession>A0A7Z0BJX7</accession>
<dbReference type="EMBL" id="JACCHL010000001">
    <property type="protein sequence ID" value="NYH51887.1"/>
    <property type="molecule type" value="Genomic_DNA"/>
</dbReference>
<dbReference type="RefSeq" id="WP_237683338.1">
    <property type="nucleotide sequence ID" value="NZ_JACCHL010000001.1"/>
</dbReference>
<evidence type="ECO:0000313" key="2">
    <source>
        <dbReference type="Proteomes" id="UP000584931"/>
    </source>
</evidence>
<protein>
    <submittedName>
        <fullName evidence="1">Uncharacterized protein</fullName>
    </submittedName>
</protein>
<sequence>MWGPGARRFFAFYQGDADLPPLSDTTPNGLDAQIRRAQTAIVRARPTAHWRCPVSGCAWTSINPAFHAPCPVPG</sequence>
<comment type="caution">
    <text evidence="1">The sequence shown here is derived from an EMBL/GenBank/DDBJ whole genome shotgun (WGS) entry which is preliminary data.</text>
</comment>